<dbReference type="SMART" id="SM00248">
    <property type="entry name" value="ANK"/>
    <property type="match status" value="6"/>
</dbReference>
<dbReference type="InterPro" id="IPR002110">
    <property type="entry name" value="Ankyrin_rpt"/>
</dbReference>
<dbReference type="RefSeq" id="XP_045260554.1">
    <property type="nucleotide sequence ID" value="XM_045405573.1"/>
</dbReference>
<evidence type="ECO:0000259" key="2">
    <source>
        <dbReference type="Pfam" id="PF17100"/>
    </source>
</evidence>
<evidence type="ECO:0008006" key="6">
    <source>
        <dbReference type="Google" id="ProtNLM"/>
    </source>
</evidence>
<dbReference type="Proteomes" id="UP000613401">
    <property type="component" value="Unassembled WGS sequence"/>
</dbReference>
<dbReference type="Gene3D" id="1.25.40.20">
    <property type="entry name" value="Ankyrin repeat-containing domain"/>
    <property type="match status" value="2"/>
</dbReference>
<dbReference type="InterPro" id="IPR036770">
    <property type="entry name" value="Ankyrin_rpt-contain_sf"/>
</dbReference>
<gene>
    <name evidence="4" type="ORF">GCG54_00005551</name>
</gene>
<dbReference type="EMBL" id="WVTB01000067">
    <property type="protein sequence ID" value="KAF3801395.1"/>
    <property type="molecule type" value="Genomic_DNA"/>
</dbReference>
<organism evidence="4 5">
    <name type="scientific">Colletotrichum gloeosporioides</name>
    <name type="common">Anthracnose fungus</name>
    <name type="synonym">Glomerella cingulata</name>
    <dbReference type="NCBI Taxonomy" id="474922"/>
    <lineage>
        <taxon>Eukaryota</taxon>
        <taxon>Fungi</taxon>
        <taxon>Dikarya</taxon>
        <taxon>Ascomycota</taxon>
        <taxon>Pezizomycotina</taxon>
        <taxon>Sordariomycetes</taxon>
        <taxon>Hypocreomycetidae</taxon>
        <taxon>Glomerellales</taxon>
        <taxon>Glomerellaceae</taxon>
        <taxon>Colletotrichum</taxon>
        <taxon>Colletotrichum gloeosporioides species complex</taxon>
    </lineage>
</organism>
<evidence type="ECO:0000256" key="1">
    <source>
        <dbReference type="ARBA" id="ARBA00022737"/>
    </source>
</evidence>
<reference evidence="4" key="1">
    <citation type="journal article" date="2020" name="Phytopathology">
        <title>Genome sequence and comparative analysis of Colletotrichum gloeosporioides isolated from Liriodendron leaves.</title>
        <authorList>
            <person name="Fu F.F."/>
            <person name="Hao Z."/>
            <person name="Wang P."/>
            <person name="Lu Y."/>
            <person name="Xue L.J."/>
            <person name="Wei G."/>
            <person name="Tian Y."/>
            <person name="Baishi H."/>
            <person name="Xu H."/>
            <person name="Shi J."/>
            <person name="Cheng T."/>
            <person name="Wang G."/>
            <person name="Yi Y."/>
            <person name="Chen J."/>
        </authorList>
    </citation>
    <scope>NUCLEOTIDE SEQUENCE</scope>
    <source>
        <strain evidence="4">Lc1</strain>
    </source>
</reference>
<accession>A0A8H4FGQ1</accession>
<comment type="caution">
    <text evidence="4">The sequence shown here is derived from an EMBL/GenBank/DDBJ whole genome shotgun (WGS) entry which is preliminary data.</text>
</comment>
<evidence type="ECO:0000313" key="4">
    <source>
        <dbReference type="EMBL" id="KAF3801395.1"/>
    </source>
</evidence>
<evidence type="ECO:0000313" key="5">
    <source>
        <dbReference type="Proteomes" id="UP000613401"/>
    </source>
</evidence>
<dbReference type="GeneID" id="69012702"/>
<sequence length="1190" mass="133052">MASSDTITSNLWDIARKRLTNTEEAQLAKAAVDNNTLSQQLLKLVHGKQQQCMDRRWKFRRSNGEVVVIRDVFEKVVRWLQRFKEVGDVATQYDPAHAALPWAGVRMLLQIAINDAESLGTLAEGIETVSSLITRCAVLETIHLPPHRHPLSKTHATLQNALVALYNSILSWLSVAGAYYEKHLIKRLLRSVVSSGPTLTLIFQEERKVSQLASSLHDQLASTTAEAVGVLSVSFNSLMSILRDLQQPVVRVAGALDRMEQSLEAKERQQLVEWLSVVRPLEVHRKVHRGFVENTGQWLLRRKEYTKWCESTASSSLWLRGVPGYGKSKLTSLIVQEHIGRVCHGSDTPPVAFCYCSRSGIDGNPCSSLTIMGCILKQLAFLGPGRDVHPSVWNEFSQRVKDAQELEPSPLSLDDCQNLITLITADASVTIIIDGLDETEGDVRDLLNTLQHIVEESQNIVKLFVSSRDDIPVKTHLQHVNSIRITNVENSQDVSAFVKTKVGLAVQDKRLLRGEMFLWASLKLEQLCSSGFEVAADVLNELEALRAPKSLLDTLEHMYQRVQRYAPVARQITNTVFGWLLVSGRQLASSELIDIVRLTINPKMEELDEGTVKRLCRGFVVSENDSDSVVFAHESIREFLQGQNEFCESKLQFLAFSLCLRCLTTRYHNANDKSMASSNMNSSTALEIRQGSIEKPEIESRNIAPALFWQYSVYYWLRHYTKITKPVHRGEADTDLIQFAFDRRGSRFLAWQREMLSLVGEKLKRGDTQRNTALLGELSSFNANHQLVVFVASVYGISVLLEKFEQETVEINWSEVNNRGASAVYLCSVYGHDSMLEHLLSRGVDPNMIGGRFKTPIQGAAFRGHLSTVGVLLKNGADPLKNGLFPTALHAAIAGGHEPVVQSLVSNDMCHEAAHLGTLVKTGFHYGRYETVDALLRQHFENEVRLKEMQNECIGVALQAALYEIKNDTENDIKNNAHIQVLLEKTPDINEPGGLFGNALQAASLAGSARWVRLLLERGADPNSNGYCGSAIRAASFGGHDEVVRLLLESGATLGLGQQDAFEACVLKDRLSTLKVLVEHLSLINTSDYAESKRQLSMIMRTARRLQRTRIINFLVQNDAGLSHDDEADVSISDEGLIFATHTDTFALNRYVGNGSELEVVEPRLEMDPHEPRPMNYGCGLRQQLRRRFR</sequence>
<dbReference type="Gene3D" id="3.40.50.300">
    <property type="entry name" value="P-loop containing nucleotide triphosphate hydrolases"/>
    <property type="match status" value="1"/>
</dbReference>
<feature type="domain" description="Nephrocystin 3-like N-terminal" evidence="3">
    <location>
        <begin position="294"/>
        <end position="468"/>
    </location>
</feature>
<proteinExistence type="predicted"/>
<dbReference type="InterPro" id="IPR031359">
    <property type="entry name" value="NACHT_N"/>
</dbReference>
<dbReference type="InterPro" id="IPR056884">
    <property type="entry name" value="NPHP3-like_N"/>
</dbReference>
<name>A0A8H4FGQ1_COLGL</name>
<reference evidence="4" key="2">
    <citation type="submission" date="2020-03" db="EMBL/GenBank/DDBJ databases">
        <authorList>
            <person name="Fu F.-F."/>
            <person name="Chen J."/>
        </authorList>
    </citation>
    <scope>NUCLEOTIDE SEQUENCE</scope>
    <source>
        <strain evidence="4">Lc1</strain>
    </source>
</reference>
<dbReference type="InterPro" id="IPR027417">
    <property type="entry name" value="P-loop_NTPase"/>
</dbReference>
<dbReference type="Pfam" id="PF17100">
    <property type="entry name" value="NACHT_N"/>
    <property type="match status" value="1"/>
</dbReference>
<keyword evidence="5" id="KW-1185">Reference proteome</keyword>
<dbReference type="PANTHER" id="PTHR10039">
    <property type="entry name" value="AMELOGENIN"/>
    <property type="match status" value="1"/>
</dbReference>
<evidence type="ECO:0000259" key="3">
    <source>
        <dbReference type="Pfam" id="PF24883"/>
    </source>
</evidence>
<dbReference type="PANTHER" id="PTHR10039:SF16">
    <property type="entry name" value="GPI INOSITOL-DEACYLASE"/>
    <property type="match status" value="1"/>
</dbReference>
<dbReference type="AlphaFoldDB" id="A0A8H4FGQ1"/>
<dbReference type="Pfam" id="PF24883">
    <property type="entry name" value="NPHP3_N"/>
    <property type="match status" value="1"/>
</dbReference>
<feature type="domain" description="NWD NACHT-NTPase N-terminal" evidence="2">
    <location>
        <begin position="17"/>
        <end position="194"/>
    </location>
</feature>
<keyword evidence="1" id="KW-0677">Repeat</keyword>
<dbReference type="SUPFAM" id="SSF48403">
    <property type="entry name" value="Ankyrin repeat"/>
    <property type="match status" value="1"/>
</dbReference>
<protein>
    <recommendedName>
        <fullName evidence="6">NWD NACHT-NTPase N-terminal domain-containing protein</fullName>
    </recommendedName>
</protein>